<comment type="caution">
    <text evidence="6">The sequence shown here is derived from an EMBL/GenBank/DDBJ whole genome shotgun (WGS) entry which is preliminary data.</text>
</comment>
<evidence type="ECO:0000256" key="3">
    <source>
        <dbReference type="ARBA" id="ARBA00022833"/>
    </source>
</evidence>
<feature type="compositionally biased region" description="Low complexity" evidence="4">
    <location>
        <begin position="1"/>
        <end position="21"/>
    </location>
</feature>
<dbReference type="GO" id="GO:0016567">
    <property type="term" value="P:protein ubiquitination"/>
    <property type="evidence" value="ECO:0007669"/>
    <property type="project" value="TreeGrafter"/>
</dbReference>
<feature type="region of interest" description="Disordered" evidence="4">
    <location>
        <begin position="1"/>
        <end position="49"/>
    </location>
</feature>
<feature type="compositionally biased region" description="Basic and acidic residues" evidence="4">
    <location>
        <begin position="22"/>
        <end position="35"/>
    </location>
</feature>
<evidence type="ECO:0000256" key="4">
    <source>
        <dbReference type="SAM" id="MobiDB-lite"/>
    </source>
</evidence>
<dbReference type="PROSITE" id="PS51292">
    <property type="entry name" value="ZF_RING_CH"/>
    <property type="match status" value="1"/>
</dbReference>
<dbReference type="SUPFAM" id="SSF57850">
    <property type="entry name" value="RING/U-box"/>
    <property type="match status" value="1"/>
</dbReference>
<evidence type="ECO:0000313" key="6">
    <source>
        <dbReference type="EMBL" id="RXH69330.1"/>
    </source>
</evidence>
<keyword evidence="7" id="KW-1185">Reference proteome</keyword>
<feature type="domain" description="RING-CH-type" evidence="5">
    <location>
        <begin position="50"/>
        <end position="110"/>
    </location>
</feature>
<evidence type="ECO:0000256" key="2">
    <source>
        <dbReference type="ARBA" id="ARBA00022771"/>
    </source>
</evidence>
<dbReference type="Pfam" id="PF12906">
    <property type="entry name" value="RINGv"/>
    <property type="match status" value="1"/>
</dbReference>
<proteinExistence type="predicted"/>
<dbReference type="InterPro" id="IPR011016">
    <property type="entry name" value="Znf_RING-CH"/>
</dbReference>
<dbReference type="InterPro" id="IPR033275">
    <property type="entry name" value="MARCH-like"/>
</dbReference>
<dbReference type="STRING" id="3750.A0A498HEX0"/>
<gene>
    <name evidence="6" type="ORF">DVH24_037114</name>
</gene>
<dbReference type="Proteomes" id="UP000290289">
    <property type="component" value="Chromosome 17"/>
</dbReference>
<evidence type="ECO:0000256" key="1">
    <source>
        <dbReference type="ARBA" id="ARBA00022723"/>
    </source>
</evidence>
<dbReference type="InterPro" id="IPR013083">
    <property type="entry name" value="Znf_RING/FYVE/PHD"/>
</dbReference>
<dbReference type="EMBL" id="RDQH01000343">
    <property type="protein sequence ID" value="RXH69330.1"/>
    <property type="molecule type" value="Genomic_DNA"/>
</dbReference>
<sequence>METGSKMAEKSAASGESSSTEAMEKVEALGEDIKAGHGSSNENIEEGQGSRIGEQNECRICQEEDYLHKLEAPCRCNGTLKFAHRDCIQKWINERLSMTCEICNQPYEAGYTMVIPPPPPGAQTENVTVGIRQVQCPKAIAGLQAAQRTAQIEAAAEFLRQQHAMQANGGKSFNAGVLCRIAAVICLTFLVMKDIYYIHENGEDSDLLTVFCVRAFGSSLLGLPVVVARAHGLVPVKPRGHTQALFAAFLTEEHAGLVVLRLAAPPRAFGRAFWSFYHTHRDSQKSQNRNCNSHPAFST</sequence>
<dbReference type="PANTHER" id="PTHR23012:SF213">
    <property type="entry name" value="RING-VARIANT DOMAIN PROTEIN"/>
    <property type="match status" value="1"/>
</dbReference>
<dbReference type="GO" id="GO:0016020">
    <property type="term" value="C:membrane"/>
    <property type="evidence" value="ECO:0007669"/>
    <property type="project" value="TreeGrafter"/>
</dbReference>
<organism evidence="6 7">
    <name type="scientific">Malus domestica</name>
    <name type="common">Apple</name>
    <name type="synonym">Pyrus malus</name>
    <dbReference type="NCBI Taxonomy" id="3750"/>
    <lineage>
        <taxon>Eukaryota</taxon>
        <taxon>Viridiplantae</taxon>
        <taxon>Streptophyta</taxon>
        <taxon>Embryophyta</taxon>
        <taxon>Tracheophyta</taxon>
        <taxon>Spermatophyta</taxon>
        <taxon>Magnoliopsida</taxon>
        <taxon>eudicotyledons</taxon>
        <taxon>Gunneridae</taxon>
        <taxon>Pentapetalae</taxon>
        <taxon>rosids</taxon>
        <taxon>fabids</taxon>
        <taxon>Rosales</taxon>
        <taxon>Rosaceae</taxon>
        <taxon>Amygdaloideae</taxon>
        <taxon>Maleae</taxon>
        <taxon>Malus</taxon>
    </lineage>
</organism>
<keyword evidence="1" id="KW-0479">Metal-binding</keyword>
<dbReference type="AlphaFoldDB" id="A0A498HEX0"/>
<dbReference type="Gene3D" id="3.30.40.10">
    <property type="entry name" value="Zinc/RING finger domain, C3HC4 (zinc finger)"/>
    <property type="match status" value="1"/>
</dbReference>
<name>A0A498HEX0_MALDO</name>
<dbReference type="GO" id="GO:0008270">
    <property type="term" value="F:zinc ion binding"/>
    <property type="evidence" value="ECO:0007669"/>
    <property type="project" value="UniProtKB-KW"/>
</dbReference>
<keyword evidence="3" id="KW-0862">Zinc</keyword>
<evidence type="ECO:0000259" key="5">
    <source>
        <dbReference type="PROSITE" id="PS51292"/>
    </source>
</evidence>
<reference evidence="6 7" key="1">
    <citation type="submission" date="2018-10" db="EMBL/GenBank/DDBJ databases">
        <title>A high-quality apple genome assembly.</title>
        <authorList>
            <person name="Hu J."/>
        </authorList>
    </citation>
    <scope>NUCLEOTIDE SEQUENCE [LARGE SCALE GENOMIC DNA]</scope>
    <source>
        <strain evidence="7">cv. HFTH1</strain>
        <tissue evidence="6">Young leaf</tissue>
    </source>
</reference>
<protein>
    <recommendedName>
        <fullName evidence="5">RING-CH-type domain-containing protein</fullName>
    </recommendedName>
</protein>
<dbReference type="PANTHER" id="PTHR23012">
    <property type="entry name" value="RING/FYVE/PHD ZINC FINGER DOMAIN-CONTAINING"/>
    <property type="match status" value="1"/>
</dbReference>
<dbReference type="GO" id="GO:0004842">
    <property type="term" value="F:ubiquitin-protein transferase activity"/>
    <property type="evidence" value="ECO:0007669"/>
    <property type="project" value="TreeGrafter"/>
</dbReference>
<dbReference type="CDD" id="cd16495">
    <property type="entry name" value="RING_CH-C4HC3_MARCH"/>
    <property type="match status" value="1"/>
</dbReference>
<dbReference type="SMART" id="SM00744">
    <property type="entry name" value="RINGv"/>
    <property type="match status" value="1"/>
</dbReference>
<accession>A0A498HEX0</accession>
<evidence type="ECO:0000313" key="7">
    <source>
        <dbReference type="Proteomes" id="UP000290289"/>
    </source>
</evidence>
<keyword evidence="2" id="KW-0863">Zinc-finger</keyword>